<evidence type="ECO:0000256" key="5">
    <source>
        <dbReference type="ARBA" id="ARBA00022679"/>
    </source>
</evidence>
<organism evidence="11 12">
    <name type="scientific">Thalassotalea euphylliae</name>
    <dbReference type="NCBI Taxonomy" id="1655234"/>
    <lineage>
        <taxon>Bacteria</taxon>
        <taxon>Pseudomonadati</taxon>
        <taxon>Pseudomonadota</taxon>
        <taxon>Gammaproteobacteria</taxon>
        <taxon>Alteromonadales</taxon>
        <taxon>Colwelliaceae</taxon>
        <taxon>Thalassotalea</taxon>
    </lineage>
</organism>
<gene>
    <name evidence="8" type="primary">argA</name>
    <name evidence="11" type="ORF">DXX94_12815</name>
</gene>
<dbReference type="InterPro" id="IPR010167">
    <property type="entry name" value="NH2A_AcTrfase"/>
</dbReference>
<reference evidence="12" key="1">
    <citation type="submission" date="2018-08" db="EMBL/GenBank/DDBJ databases">
        <title>Thalassotalea euphylliae genome.</title>
        <authorList>
            <person name="Summers S."/>
            <person name="Rice S.A."/>
            <person name="Freckelton M.L."/>
            <person name="Nedved B.T."/>
            <person name="Hadfield M.G."/>
        </authorList>
    </citation>
    <scope>NUCLEOTIDE SEQUENCE [LARGE SCALE GENOMIC DNA]</scope>
    <source>
        <strain evidence="12">H3</strain>
    </source>
</reference>
<dbReference type="Gene3D" id="3.40.1160.10">
    <property type="entry name" value="Acetylglutamate kinase-like"/>
    <property type="match status" value="1"/>
</dbReference>
<dbReference type="PROSITE" id="PS51186">
    <property type="entry name" value="GNAT"/>
    <property type="match status" value="1"/>
</dbReference>
<dbReference type="CDD" id="cd04237">
    <property type="entry name" value="AAK_NAGS-ABP"/>
    <property type="match status" value="1"/>
</dbReference>
<dbReference type="GO" id="GO:0004042">
    <property type="term" value="F:L-glutamate N-acetyltransferase activity"/>
    <property type="evidence" value="ECO:0007669"/>
    <property type="project" value="UniProtKB-UniRule"/>
</dbReference>
<dbReference type="NCBIfam" id="TIGR01890">
    <property type="entry name" value="N-Ac-Glu-synth"/>
    <property type="match status" value="1"/>
</dbReference>
<name>A0A3E0U3L5_9GAMM</name>
<dbReference type="PIRSF" id="PIRSF000423">
    <property type="entry name" value="ArgA"/>
    <property type="match status" value="1"/>
</dbReference>
<dbReference type="InterPro" id="IPR001048">
    <property type="entry name" value="Asp/Glu/Uridylate_kinase"/>
</dbReference>
<dbReference type="InterPro" id="IPR016181">
    <property type="entry name" value="Acyl_CoA_acyltransferase"/>
</dbReference>
<dbReference type="InterPro" id="IPR000182">
    <property type="entry name" value="GNAT_dom"/>
</dbReference>
<dbReference type="EMBL" id="QUOT01000001">
    <property type="protein sequence ID" value="REL31528.1"/>
    <property type="molecule type" value="Genomic_DNA"/>
</dbReference>
<evidence type="ECO:0000313" key="11">
    <source>
        <dbReference type="EMBL" id="REL31528.1"/>
    </source>
</evidence>
<keyword evidence="5 8" id="KW-0808">Transferase</keyword>
<feature type="region of interest" description="Disordered" evidence="9">
    <location>
        <begin position="1"/>
        <end position="21"/>
    </location>
</feature>
<dbReference type="SUPFAM" id="SSF53633">
    <property type="entry name" value="Carbamate kinase-like"/>
    <property type="match status" value="1"/>
</dbReference>
<dbReference type="PANTHER" id="PTHR30602">
    <property type="entry name" value="AMINO-ACID ACETYLTRANSFERASE"/>
    <property type="match status" value="1"/>
</dbReference>
<keyword evidence="6 8" id="KW-0012">Acyltransferase</keyword>
<dbReference type="InterPro" id="IPR036393">
    <property type="entry name" value="AceGlu_kinase-like_sf"/>
</dbReference>
<comment type="miscellaneous">
    <text evidence="8">In bacteria which possess the bifunctional enzyme ornithine acetyltransferase/N-acetylglutamate synthase (ArgJ), ArgA fulfills an anaplerotic role.</text>
</comment>
<evidence type="ECO:0000256" key="8">
    <source>
        <dbReference type="HAMAP-Rule" id="MF_01105"/>
    </source>
</evidence>
<evidence type="ECO:0000256" key="9">
    <source>
        <dbReference type="SAM" id="MobiDB-lite"/>
    </source>
</evidence>
<sequence>MPASHARQQLSQNANTEKSEKNQDYVKWFRNAAPYINAHRGKTVVLMFGGEAVLHPNFANIIHDIALLRSLGVKLVIVHGARPQIAERADLLGVDQQFERHLRITDPKTLMAVKDATGSLRVHIEALLTTGLANSPMHGAQIRVSTGNFVIARPIGVKEGVDYQHTGLVRRIDTEAINRQLDYGSIVLLSPVGYSTTGEVFNLALEDVATQTAISLGADKLITFTEDDGLLDTDGSLIRSCSVGKVKELLDAYGKQEVDHVRQLLLRAIIQSGENGVERCHCVSYQSDTALLQELFTRDGAGTLIAKDHKEHIATASIDDVGGILELIQPLEEEGVLVRRSRKLLETEIDRFIVLKKEEVIIACAALYPYPEAKAGELACVVIHPDYRKGNRGERLIAAVEAFAKRQKLEQLFVLTTVSGHWFREQGFIETSIDELPEEKKQMYNYQRKSKVLVKGIA</sequence>
<evidence type="ECO:0000313" key="12">
    <source>
        <dbReference type="Proteomes" id="UP000256899"/>
    </source>
</evidence>
<evidence type="ECO:0000256" key="6">
    <source>
        <dbReference type="ARBA" id="ARBA00023315"/>
    </source>
</evidence>
<dbReference type="Gene3D" id="3.40.630.30">
    <property type="match status" value="1"/>
</dbReference>
<dbReference type="RefSeq" id="WP_116016436.1">
    <property type="nucleotide sequence ID" value="NZ_QUOT01000001.1"/>
</dbReference>
<dbReference type="SUPFAM" id="SSF55729">
    <property type="entry name" value="Acyl-CoA N-acyltransferases (Nat)"/>
    <property type="match status" value="1"/>
</dbReference>
<dbReference type="AlphaFoldDB" id="A0A3E0U3L5"/>
<evidence type="ECO:0000259" key="10">
    <source>
        <dbReference type="PROSITE" id="PS51186"/>
    </source>
</evidence>
<dbReference type="EC" id="2.3.1.1" evidence="8"/>
<dbReference type="UniPathway" id="UPA00068">
    <property type="reaction ID" value="UER00106"/>
</dbReference>
<keyword evidence="8" id="KW-0963">Cytoplasm</keyword>
<dbReference type="GO" id="GO:0005737">
    <property type="term" value="C:cytoplasm"/>
    <property type="evidence" value="ECO:0007669"/>
    <property type="project" value="UniProtKB-SubCell"/>
</dbReference>
<evidence type="ECO:0000256" key="2">
    <source>
        <dbReference type="ARBA" id="ARBA00009145"/>
    </source>
</evidence>
<comment type="catalytic activity">
    <reaction evidence="7 8">
        <text>L-glutamate + acetyl-CoA = N-acetyl-L-glutamate + CoA + H(+)</text>
        <dbReference type="Rhea" id="RHEA:24292"/>
        <dbReference type="ChEBI" id="CHEBI:15378"/>
        <dbReference type="ChEBI" id="CHEBI:29985"/>
        <dbReference type="ChEBI" id="CHEBI:44337"/>
        <dbReference type="ChEBI" id="CHEBI:57287"/>
        <dbReference type="ChEBI" id="CHEBI:57288"/>
        <dbReference type="EC" id="2.3.1.1"/>
    </reaction>
</comment>
<proteinExistence type="inferred from homology"/>
<evidence type="ECO:0000256" key="3">
    <source>
        <dbReference type="ARBA" id="ARBA00022571"/>
    </source>
</evidence>
<dbReference type="HAMAP" id="MF_01105">
    <property type="entry name" value="N_acetyl_glu_synth"/>
    <property type="match status" value="1"/>
</dbReference>
<dbReference type="Pfam" id="PF00696">
    <property type="entry name" value="AA_kinase"/>
    <property type="match status" value="1"/>
</dbReference>
<dbReference type="Proteomes" id="UP000256899">
    <property type="component" value="Unassembled WGS sequence"/>
</dbReference>
<evidence type="ECO:0000256" key="4">
    <source>
        <dbReference type="ARBA" id="ARBA00022605"/>
    </source>
</evidence>
<evidence type="ECO:0000256" key="1">
    <source>
        <dbReference type="ARBA" id="ARBA00004925"/>
    </source>
</evidence>
<comment type="pathway">
    <text evidence="1 8">Amino-acid biosynthesis; L-arginine biosynthesis; N(2)-acetyl-L-ornithine from L-glutamate: step 1/4.</text>
</comment>
<feature type="domain" description="N-acetyltransferase" evidence="10">
    <location>
        <begin position="311"/>
        <end position="451"/>
    </location>
</feature>
<dbReference type="Pfam" id="PF00583">
    <property type="entry name" value="Acetyltransf_1"/>
    <property type="match status" value="1"/>
</dbReference>
<comment type="caution">
    <text evidence="11">The sequence shown here is derived from an EMBL/GenBank/DDBJ whole genome shotgun (WGS) entry which is preliminary data.</text>
</comment>
<dbReference type="PANTHER" id="PTHR30602:SF12">
    <property type="entry name" value="AMINO-ACID ACETYLTRANSFERASE NAGS1, CHLOROPLASTIC-RELATED"/>
    <property type="match status" value="1"/>
</dbReference>
<comment type="subcellular location">
    <subcellularLocation>
        <location evidence="8">Cytoplasm</location>
    </subcellularLocation>
</comment>
<feature type="compositionally biased region" description="Polar residues" evidence="9">
    <location>
        <begin position="1"/>
        <end position="16"/>
    </location>
</feature>
<keyword evidence="4 8" id="KW-0028">Amino-acid biosynthesis</keyword>
<protein>
    <recommendedName>
        <fullName evidence="8">Amino-acid acetyltransferase</fullName>
        <ecNumber evidence="8">2.3.1.1</ecNumber>
    </recommendedName>
    <alternativeName>
        <fullName evidence="8">N-acetylglutamate synthase</fullName>
        <shortName evidence="8">AGS</shortName>
        <shortName evidence="8">NAGS</shortName>
    </alternativeName>
</protein>
<accession>A0A3E0U3L5</accession>
<dbReference type="NCBIfam" id="NF003641">
    <property type="entry name" value="PRK05279.1"/>
    <property type="match status" value="1"/>
</dbReference>
<dbReference type="CDD" id="cd04301">
    <property type="entry name" value="NAT_SF"/>
    <property type="match status" value="1"/>
</dbReference>
<evidence type="ECO:0000256" key="7">
    <source>
        <dbReference type="ARBA" id="ARBA00048372"/>
    </source>
</evidence>
<dbReference type="GO" id="GO:0006526">
    <property type="term" value="P:L-arginine biosynthetic process"/>
    <property type="evidence" value="ECO:0007669"/>
    <property type="project" value="UniProtKB-UniRule"/>
</dbReference>
<dbReference type="InterPro" id="IPR033719">
    <property type="entry name" value="NAGS_kin"/>
</dbReference>
<keyword evidence="3 8" id="KW-0055">Arginine biosynthesis</keyword>
<keyword evidence="12" id="KW-1185">Reference proteome</keyword>
<comment type="similarity">
    <text evidence="2 8">Belongs to the acetyltransferase family. ArgA subfamily.</text>
</comment>